<gene>
    <name evidence="1" type="ORF">SAMN05444584_0669</name>
</gene>
<accession>A0A217EED9</accession>
<name>A0A217EED9_9GAMM</name>
<proteinExistence type="predicted"/>
<evidence type="ECO:0000313" key="1">
    <source>
        <dbReference type="EMBL" id="SNQ28744.1"/>
    </source>
</evidence>
<organism evidence="1 2">
    <name type="scientific">Acinetobacter apis</name>
    <dbReference type="NCBI Taxonomy" id="1229165"/>
    <lineage>
        <taxon>Bacteria</taxon>
        <taxon>Pseudomonadati</taxon>
        <taxon>Pseudomonadota</taxon>
        <taxon>Gammaproteobacteria</taxon>
        <taxon>Moraxellales</taxon>
        <taxon>Moraxellaceae</taxon>
        <taxon>Acinetobacter</taxon>
    </lineage>
</organism>
<dbReference type="AlphaFoldDB" id="A0A217EED9"/>
<dbReference type="RefSeq" id="WP_171289024.1">
    <property type="nucleotide sequence ID" value="NZ_FZLN01000001.1"/>
</dbReference>
<evidence type="ECO:0000313" key="2">
    <source>
        <dbReference type="Proteomes" id="UP000243463"/>
    </source>
</evidence>
<dbReference type="SUPFAM" id="SSF56935">
    <property type="entry name" value="Porins"/>
    <property type="match status" value="1"/>
</dbReference>
<dbReference type="Proteomes" id="UP000243463">
    <property type="component" value="Unassembled WGS sequence"/>
</dbReference>
<dbReference type="InterPro" id="IPR045748">
    <property type="entry name" value="DcaP"/>
</dbReference>
<dbReference type="Pfam" id="PF19577">
    <property type="entry name" value="DcaP"/>
    <property type="match status" value="1"/>
</dbReference>
<sequence>MFKDKLSVLTSLVVMSGASYAETAEEREVRHLNKEVLLLQDQLTDLLAKQKKIKEAQPSYVIASQPPATVESAPSIATSKPGWMTLSDGKTSLKLYGSFRIHSTYDFKGGNAGTTDIYNPTNKAPLNREHATRGALNVSAATSVVGLEIQRKTDYGLLKGVFEGDFMGSATRTNGNGAFRIRHAYASLGSWLVGQTTSPFISYETTPSTVDANGPIGSNSNRAVQIRYTRDLAPHHKVLVALEGGNVDGFTGEKSSNIMRGGRIPALTAKYDYTLPKDAGHLQFFGLLHENRVSNNNHDDKETLGWGLGVGTRINLSKKDTLFFDYYHVKGSNKYILYVSPNPAYIVTQDANGNFHIQDSKYDKVLLGYVHEWTPRWKTSLIAGALWYEHDTPYAHTLASDTRSNKMAYNAIGNIFFTPVKNFNMGMEYTYGQRKTFSNLKGDYSRVNLSLRYNF</sequence>
<reference evidence="2" key="1">
    <citation type="submission" date="2017-06" db="EMBL/GenBank/DDBJ databases">
        <authorList>
            <person name="Varghese N."/>
            <person name="Submissions S."/>
        </authorList>
    </citation>
    <scope>NUCLEOTIDE SEQUENCE [LARGE SCALE GENOMIC DNA]</scope>
    <source>
        <strain evidence="2">ANC 5114</strain>
    </source>
</reference>
<dbReference type="EMBL" id="FZLN01000001">
    <property type="protein sequence ID" value="SNQ28744.1"/>
    <property type="molecule type" value="Genomic_DNA"/>
</dbReference>
<keyword evidence="2" id="KW-1185">Reference proteome</keyword>
<protein>
    <submittedName>
        <fullName evidence="1">Porin subfamily protein</fullName>
    </submittedName>
</protein>